<proteinExistence type="predicted"/>
<feature type="region of interest" description="Disordered" evidence="1">
    <location>
        <begin position="569"/>
        <end position="593"/>
    </location>
</feature>
<feature type="transmembrane region" description="Helical" evidence="2">
    <location>
        <begin position="40"/>
        <end position="60"/>
    </location>
</feature>
<keyword evidence="2" id="KW-1133">Transmembrane helix</keyword>
<accession>A0A183B574</accession>
<organism evidence="3">
    <name type="scientific">Echinostoma caproni</name>
    <dbReference type="NCBI Taxonomy" id="27848"/>
    <lineage>
        <taxon>Eukaryota</taxon>
        <taxon>Metazoa</taxon>
        <taxon>Spiralia</taxon>
        <taxon>Lophotrochozoa</taxon>
        <taxon>Platyhelminthes</taxon>
        <taxon>Trematoda</taxon>
        <taxon>Digenea</taxon>
        <taxon>Plagiorchiida</taxon>
        <taxon>Echinostomata</taxon>
        <taxon>Echinostomatoidea</taxon>
        <taxon>Echinostomatidae</taxon>
        <taxon>Echinostoma</taxon>
    </lineage>
</organism>
<keyword evidence="2" id="KW-0472">Membrane</keyword>
<dbReference type="WBParaSite" id="ECPE_0001439901-mRNA-1">
    <property type="protein sequence ID" value="ECPE_0001439901-mRNA-1"/>
    <property type="gene ID" value="ECPE_0001439901"/>
</dbReference>
<dbReference type="AlphaFoldDB" id="A0A183B574"/>
<feature type="region of interest" description="Disordered" evidence="1">
    <location>
        <begin position="301"/>
        <end position="351"/>
    </location>
</feature>
<feature type="compositionally biased region" description="Polar residues" evidence="1">
    <location>
        <begin position="342"/>
        <end position="351"/>
    </location>
</feature>
<evidence type="ECO:0000256" key="1">
    <source>
        <dbReference type="SAM" id="MobiDB-lite"/>
    </source>
</evidence>
<reference evidence="3" key="1">
    <citation type="submission" date="2016-06" db="UniProtKB">
        <authorList>
            <consortium name="WormBaseParasite"/>
        </authorList>
    </citation>
    <scope>IDENTIFICATION</scope>
</reference>
<name>A0A183B574_9TREM</name>
<feature type="compositionally biased region" description="Low complexity" evidence="1">
    <location>
        <begin position="302"/>
        <end position="327"/>
    </location>
</feature>
<feature type="region of interest" description="Disordered" evidence="1">
    <location>
        <begin position="1"/>
        <end position="20"/>
    </location>
</feature>
<sequence length="593" mass="63815">LESELEASTQSENSMDSAVTRTSNHGKFEFFKIKLTRPELLVILIIALALSLVVNIALSIRCALTKTYIDHMFQGKLNPCLESVLCLRRQRKPSSASRPGVLFGSLTNGATSRGDLSCAMLASHYGRVGLDHPNSGNHSADAMLFFPNTSTNGKNGTGAAVNLPSSMLHTRGHGKNGGLGVSTLSGPNYVSFGPLGTSMLVSPSPAQLTTTTSPEHGTGGGFGNKNGICATNGSLTNSIVLTNDSLSYTDAMGSNGPSYLVINSNTQSPIGRKPFSNDDSIRLSSPYFFSHSDAKRITICGQQEKSQQQQQQQEQQQVLRQQQPAPQTHSNGAETVDCGYEDSSSSVPGSNLFPSSMTPLLVRLPSGEAGYLLCPRRQDSVDREFTTNSLPKSCRNQITGGSFYSNNSRTGPGSMRHKTNSTLLTSVDTDSDSRQNDIHRFFPFSRQRQADHSLEQNHSIDHHHVSILHGNQAGSPLGSETGRAMELIISRAIGDEFKCPSDDAGTTATNNSLITIDRSNSEADSMQNTSQLEFRHVTQSPQKIINVTQEPTKMQLNLISERLKGFGAESTPSSAFKMTNGQMDSGLSQSSSN</sequence>
<keyword evidence="2" id="KW-0812">Transmembrane</keyword>
<protein>
    <submittedName>
        <fullName evidence="3">Pecanex-like protein</fullName>
    </submittedName>
</protein>
<evidence type="ECO:0000313" key="3">
    <source>
        <dbReference type="WBParaSite" id="ECPE_0001439901-mRNA-1"/>
    </source>
</evidence>
<feature type="compositionally biased region" description="Polar residues" evidence="1">
    <location>
        <begin position="570"/>
        <end position="593"/>
    </location>
</feature>
<evidence type="ECO:0000256" key="2">
    <source>
        <dbReference type="SAM" id="Phobius"/>
    </source>
</evidence>